<dbReference type="GO" id="GO:0030791">
    <property type="term" value="F:arsenite methyltransferase activity"/>
    <property type="evidence" value="ECO:0007669"/>
    <property type="project" value="UniProtKB-EC"/>
</dbReference>
<keyword evidence="2" id="KW-0489">Methyltransferase</keyword>
<reference evidence="2 3" key="1">
    <citation type="submission" date="2021-05" db="EMBL/GenBank/DDBJ databases">
        <title>Complete genome of Nocardioides aquaticus KCTC 9944T isolated from meromictic and hypersaline Ekho Lake, Antarctica.</title>
        <authorList>
            <person name="Hwang K."/>
            <person name="Kim K.M."/>
            <person name="Choe H."/>
        </authorList>
    </citation>
    <scope>NUCLEOTIDE SEQUENCE [LARGE SCALE GENOMIC DNA]</scope>
    <source>
        <strain evidence="2 3">KCTC 9944</strain>
    </source>
</reference>
<keyword evidence="2" id="KW-0808">Transferase</keyword>
<evidence type="ECO:0000313" key="2">
    <source>
        <dbReference type="EMBL" id="QVT81585.1"/>
    </source>
</evidence>
<evidence type="ECO:0000313" key="3">
    <source>
        <dbReference type="Proteomes" id="UP000679307"/>
    </source>
</evidence>
<dbReference type="GO" id="GO:0032259">
    <property type="term" value="P:methylation"/>
    <property type="evidence" value="ECO:0007669"/>
    <property type="project" value="UniProtKB-KW"/>
</dbReference>
<sequence>MVRDGAGWWTERVVPRLVDASLSAAPVDRLRARACAGLHGRVLEIGFGSGLNLPQLPAGVTALDAVEPADLAWERSAARREASPVAVRRTGLDGERLAAPDGSYDAVLCTFTLCTVPDPARVLAEVRRVLRPGGSLHLLEHGAAPGPRVRAWQRRLEPLQRRACGGCHLTRDVPGLLADAGFEVAVVHVGYVAEGPARPWSWVTGARATPLVRP</sequence>
<evidence type="ECO:0000259" key="1">
    <source>
        <dbReference type="Pfam" id="PF08241"/>
    </source>
</evidence>
<dbReference type="RefSeq" id="WP_246535685.1">
    <property type="nucleotide sequence ID" value="NZ_BAAAHS010000103.1"/>
</dbReference>
<dbReference type="InterPro" id="IPR013216">
    <property type="entry name" value="Methyltransf_11"/>
</dbReference>
<proteinExistence type="predicted"/>
<accession>A0ABX8EM34</accession>
<dbReference type="Pfam" id="PF08241">
    <property type="entry name" value="Methyltransf_11"/>
    <property type="match status" value="1"/>
</dbReference>
<name>A0ABX8EM34_9ACTN</name>
<dbReference type="EMBL" id="CP075371">
    <property type="protein sequence ID" value="QVT81585.1"/>
    <property type="molecule type" value="Genomic_DNA"/>
</dbReference>
<dbReference type="Proteomes" id="UP000679307">
    <property type="component" value="Chromosome"/>
</dbReference>
<protein>
    <submittedName>
        <fullName evidence="2">Arsenite methyltransferase</fullName>
        <ecNumber evidence="2">2.1.1.137</ecNumber>
    </submittedName>
</protein>
<keyword evidence="3" id="KW-1185">Reference proteome</keyword>
<organism evidence="2 3">
    <name type="scientific">Nocardioides aquaticus</name>
    <dbReference type="NCBI Taxonomy" id="160826"/>
    <lineage>
        <taxon>Bacteria</taxon>
        <taxon>Bacillati</taxon>
        <taxon>Actinomycetota</taxon>
        <taxon>Actinomycetes</taxon>
        <taxon>Propionibacteriales</taxon>
        <taxon>Nocardioidaceae</taxon>
        <taxon>Nocardioides</taxon>
    </lineage>
</organism>
<dbReference type="PANTHER" id="PTHR45036:SF1">
    <property type="entry name" value="METHYLTRANSFERASE LIKE 7A"/>
    <property type="match status" value="1"/>
</dbReference>
<dbReference type="PANTHER" id="PTHR45036">
    <property type="entry name" value="METHYLTRANSFERASE LIKE 7B"/>
    <property type="match status" value="1"/>
</dbReference>
<gene>
    <name evidence="2" type="primary">arsM_2</name>
    <name evidence="2" type="ORF">ENKNEFLB_03995</name>
</gene>
<dbReference type="EC" id="2.1.1.137" evidence="2"/>
<dbReference type="InterPro" id="IPR052356">
    <property type="entry name" value="Thiol_S-MT"/>
</dbReference>
<feature type="domain" description="Methyltransferase type 11" evidence="1">
    <location>
        <begin position="43"/>
        <end position="136"/>
    </location>
</feature>
<dbReference type="CDD" id="cd02440">
    <property type="entry name" value="AdoMet_MTases"/>
    <property type="match status" value="1"/>
</dbReference>